<dbReference type="EMBL" id="LFTY01000002">
    <property type="protein sequence ID" value="KMW56520.1"/>
    <property type="molecule type" value="Genomic_DNA"/>
</dbReference>
<dbReference type="Pfam" id="PF12697">
    <property type="entry name" value="Abhydrolase_6"/>
    <property type="match status" value="1"/>
</dbReference>
<gene>
    <name evidence="2" type="ORF">AIOL_001474</name>
</gene>
<reference evidence="2 3" key="1">
    <citation type="submission" date="2015-06" db="EMBL/GenBank/DDBJ databases">
        <title>Draft genome sequence of an Alphaproteobacteria species associated to the Mediterranean sponge Oscarella lobularis.</title>
        <authorList>
            <person name="Jourda C."/>
            <person name="Santini S."/>
            <person name="Claverie J.-M."/>
        </authorList>
    </citation>
    <scope>NUCLEOTIDE SEQUENCE [LARGE SCALE GENOMIC DNA]</scope>
    <source>
        <strain evidence="2">IGS</strain>
    </source>
</reference>
<dbReference type="PATRIC" id="fig|1675527.3.peg.1560"/>
<dbReference type="InterPro" id="IPR000073">
    <property type="entry name" value="AB_hydrolase_1"/>
</dbReference>
<dbReference type="OrthoDB" id="7303283at2"/>
<dbReference type="SUPFAM" id="SSF53474">
    <property type="entry name" value="alpha/beta-Hydrolases"/>
    <property type="match status" value="1"/>
</dbReference>
<keyword evidence="3" id="KW-1185">Reference proteome</keyword>
<feature type="domain" description="AB hydrolase-1" evidence="1">
    <location>
        <begin position="39"/>
        <end position="265"/>
    </location>
</feature>
<sequence>MSLLKVNVVNGLPQPQSHETLDAAIARNLAQVPPRAPIIVLIHGYKFSPATSLSDPHRHIFALRPRRGCWKALSWPKHLGFGKGHQNEGLCIALGWEARGSIWRAWRNAQQAGDVLARVIQCVRDHRPCPVHIVAHSLGARVALAAIPALPAGSIGRAVLMAPAEFQSTAAAMLGTPAGQTAEFINITSRENDLFDTLVEWLLPAPSQGDRCLGAGLWLNAGNWLDIQMDCRRTRSEMSELGYRTPAPTALVCHWWAYLRPGLLRFYGDLIRDPERLNLAMLKHALPSRTRPRWSRIWEAVVTLRPNPGRRRGVL</sequence>
<dbReference type="Proteomes" id="UP000037178">
    <property type="component" value="Unassembled WGS sequence"/>
</dbReference>
<organism evidence="2 3">
    <name type="scientific">Candidatus Rhodobacter oscarellae</name>
    <dbReference type="NCBI Taxonomy" id="1675527"/>
    <lineage>
        <taxon>Bacteria</taxon>
        <taxon>Pseudomonadati</taxon>
        <taxon>Pseudomonadota</taxon>
        <taxon>Alphaproteobacteria</taxon>
        <taxon>Rhodobacterales</taxon>
        <taxon>Rhodobacter group</taxon>
        <taxon>Rhodobacter</taxon>
    </lineage>
</organism>
<evidence type="ECO:0000313" key="3">
    <source>
        <dbReference type="Proteomes" id="UP000037178"/>
    </source>
</evidence>
<evidence type="ECO:0000259" key="1">
    <source>
        <dbReference type="Pfam" id="PF12697"/>
    </source>
</evidence>
<accession>A0A0J9E1A6</accession>
<dbReference type="Gene3D" id="3.40.50.1820">
    <property type="entry name" value="alpha/beta hydrolase"/>
    <property type="match status" value="1"/>
</dbReference>
<dbReference type="STRING" id="1675527.AIOL_001474"/>
<dbReference type="InterPro" id="IPR029058">
    <property type="entry name" value="AB_hydrolase_fold"/>
</dbReference>
<name>A0A0J9E1A6_9RHOB</name>
<proteinExistence type="predicted"/>
<comment type="caution">
    <text evidence="2">The sequence shown here is derived from an EMBL/GenBank/DDBJ whole genome shotgun (WGS) entry which is preliminary data.</text>
</comment>
<evidence type="ECO:0000313" key="2">
    <source>
        <dbReference type="EMBL" id="KMW56520.1"/>
    </source>
</evidence>
<dbReference type="AlphaFoldDB" id="A0A0J9E1A6"/>
<protein>
    <recommendedName>
        <fullName evidence="1">AB hydrolase-1 domain-containing protein</fullName>
    </recommendedName>
</protein>
<dbReference type="RefSeq" id="WP_082152466.1">
    <property type="nucleotide sequence ID" value="NZ_LFTY01000002.1"/>
</dbReference>